<organism evidence="1 2">
    <name type="scientific">Phaeodactylum tricornutum (strain CCAP 1055/1)</name>
    <dbReference type="NCBI Taxonomy" id="556484"/>
    <lineage>
        <taxon>Eukaryota</taxon>
        <taxon>Sar</taxon>
        <taxon>Stramenopiles</taxon>
        <taxon>Ochrophyta</taxon>
        <taxon>Bacillariophyta</taxon>
        <taxon>Bacillariophyceae</taxon>
        <taxon>Bacillariophycidae</taxon>
        <taxon>Naviculales</taxon>
        <taxon>Phaeodactylaceae</taxon>
        <taxon>Phaeodactylum</taxon>
    </lineage>
</organism>
<evidence type="ECO:0000313" key="1">
    <source>
        <dbReference type="EMBL" id="EEC47438.1"/>
    </source>
</evidence>
<dbReference type="OrthoDB" id="47859at2759"/>
<dbReference type="eggNOG" id="ENOG502SQQN">
    <property type="taxonomic scope" value="Eukaryota"/>
</dbReference>
<gene>
    <name evidence="1" type="ORF">PHATRDRAFT_46409</name>
</gene>
<protein>
    <submittedName>
        <fullName evidence="1">Uncharacterized protein</fullName>
    </submittedName>
</protein>
<sequence length="382" mass="43899">MRNRRARSIDDGAAVASFDVDGASPVEKRRRPHRNDRSQISTPLKVLRMLQVCFVVGLIGAMLGRHYELWGVVSDEYDPGSAAGDAEADSAANDICTGYLGQYLDPYSAPVEKKKVQTIHLIGERHQGTKWITAILEQCFDNSVSVVPAFGDRHKHWFMLNETAEHGVIVAVFRNIYSWVHSMNYVRPHHAPAHFNIEWREFVTRPWTLRGHANFTTTFPGSASLRDTTPCWQRFLPNEIEPCLESERLVMVNYSHFDSPEVQYVPELSAYELRNDGSGEPYGSIVEMRADKIRNFWSLRDLVHSFYPVQYEYMMHNGLETLVAELESALHLRRSHRCLLDTPRPPKVKHYPTGYVDWMRQHVDWDAEALIGYHRDDVNSAC</sequence>
<dbReference type="KEGG" id="pti:PHATRDRAFT_46409"/>
<dbReference type="AlphaFoldDB" id="B7G142"/>
<dbReference type="HOGENOM" id="CLU_724544_0_0_1"/>
<dbReference type="GeneID" id="7201657"/>
<reference evidence="1 2" key="1">
    <citation type="journal article" date="2008" name="Nature">
        <title>The Phaeodactylum genome reveals the evolutionary history of diatom genomes.</title>
        <authorList>
            <person name="Bowler C."/>
            <person name="Allen A.E."/>
            <person name="Badger J.H."/>
            <person name="Grimwood J."/>
            <person name="Jabbari K."/>
            <person name="Kuo A."/>
            <person name="Maheswari U."/>
            <person name="Martens C."/>
            <person name="Maumus F."/>
            <person name="Otillar R.P."/>
            <person name="Rayko E."/>
            <person name="Salamov A."/>
            <person name="Vandepoele K."/>
            <person name="Beszteri B."/>
            <person name="Gruber A."/>
            <person name="Heijde M."/>
            <person name="Katinka M."/>
            <person name="Mock T."/>
            <person name="Valentin K."/>
            <person name="Verret F."/>
            <person name="Berges J.A."/>
            <person name="Brownlee C."/>
            <person name="Cadoret J.P."/>
            <person name="Chiovitti A."/>
            <person name="Choi C.J."/>
            <person name="Coesel S."/>
            <person name="De Martino A."/>
            <person name="Detter J.C."/>
            <person name="Durkin C."/>
            <person name="Falciatore A."/>
            <person name="Fournet J."/>
            <person name="Haruta M."/>
            <person name="Huysman M.J."/>
            <person name="Jenkins B.D."/>
            <person name="Jiroutova K."/>
            <person name="Jorgensen R.E."/>
            <person name="Joubert Y."/>
            <person name="Kaplan A."/>
            <person name="Kroger N."/>
            <person name="Kroth P.G."/>
            <person name="La Roche J."/>
            <person name="Lindquist E."/>
            <person name="Lommer M."/>
            <person name="Martin-Jezequel V."/>
            <person name="Lopez P.J."/>
            <person name="Lucas S."/>
            <person name="Mangogna M."/>
            <person name="McGinnis K."/>
            <person name="Medlin L.K."/>
            <person name="Montsant A."/>
            <person name="Oudot-Le Secq M.P."/>
            <person name="Napoli C."/>
            <person name="Obornik M."/>
            <person name="Parker M.S."/>
            <person name="Petit J.L."/>
            <person name="Porcel B.M."/>
            <person name="Poulsen N."/>
            <person name="Robison M."/>
            <person name="Rychlewski L."/>
            <person name="Rynearson T.A."/>
            <person name="Schmutz J."/>
            <person name="Shapiro H."/>
            <person name="Siaut M."/>
            <person name="Stanley M."/>
            <person name="Sussman M.R."/>
            <person name="Taylor A.R."/>
            <person name="Vardi A."/>
            <person name="von Dassow P."/>
            <person name="Vyverman W."/>
            <person name="Willis A."/>
            <person name="Wyrwicz L.S."/>
            <person name="Rokhsar D.S."/>
            <person name="Weissenbach J."/>
            <person name="Armbrust E.V."/>
            <person name="Green B.R."/>
            <person name="Van de Peer Y."/>
            <person name="Grigoriev I.V."/>
        </authorList>
    </citation>
    <scope>NUCLEOTIDE SEQUENCE [LARGE SCALE GENOMIC DNA]</scope>
    <source>
        <strain evidence="1 2">CCAP 1055/1</strain>
    </source>
</reference>
<reference evidence="2" key="2">
    <citation type="submission" date="2008-08" db="EMBL/GenBank/DDBJ databases">
        <authorList>
            <consortium name="Diatom Consortium"/>
            <person name="Grigoriev I."/>
            <person name="Grimwood J."/>
            <person name="Kuo A."/>
            <person name="Otillar R.P."/>
            <person name="Salamov A."/>
            <person name="Detter J.C."/>
            <person name="Lindquist E."/>
            <person name="Shapiro H."/>
            <person name="Lucas S."/>
            <person name="Glavina del Rio T."/>
            <person name="Pitluck S."/>
            <person name="Rokhsar D."/>
            <person name="Bowler C."/>
        </authorList>
    </citation>
    <scope>GENOME REANNOTATION</scope>
    <source>
        <strain evidence="2">CCAP 1055/1</strain>
    </source>
</reference>
<evidence type="ECO:0000313" key="2">
    <source>
        <dbReference type="Proteomes" id="UP000000759"/>
    </source>
</evidence>
<name>B7G142_PHATC</name>
<dbReference type="EMBL" id="CM000613">
    <property type="protein sequence ID" value="EEC47438.1"/>
    <property type="molecule type" value="Genomic_DNA"/>
</dbReference>
<proteinExistence type="predicted"/>
<dbReference type="PaxDb" id="2850-Phatr46409"/>
<keyword evidence="2" id="KW-1185">Reference proteome</keyword>
<dbReference type="RefSeq" id="XP_002180786.1">
    <property type="nucleotide sequence ID" value="XM_002180750.1"/>
</dbReference>
<accession>B7G142</accession>
<dbReference type="InParanoid" id="B7G142"/>
<dbReference type="Proteomes" id="UP000000759">
    <property type="component" value="Chromosome 10"/>
</dbReference>
<dbReference type="OMA" id="CECILRT"/>